<proteinExistence type="predicted"/>
<reference evidence="1 2" key="1">
    <citation type="journal article" date="2020" name="Cell">
        <title>Large-Scale Comparative Analyses of Tick Genomes Elucidate Their Genetic Diversity and Vector Capacities.</title>
        <authorList>
            <consortium name="Tick Genome and Microbiome Consortium (TIGMIC)"/>
            <person name="Jia N."/>
            <person name="Wang J."/>
            <person name="Shi W."/>
            <person name="Du L."/>
            <person name="Sun Y."/>
            <person name="Zhan W."/>
            <person name="Jiang J.F."/>
            <person name="Wang Q."/>
            <person name="Zhang B."/>
            <person name="Ji P."/>
            <person name="Bell-Sakyi L."/>
            <person name="Cui X.M."/>
            <person name="Yuan T.T."/>
            <person name="Jiang B.G."/>
            <person name="Yang W.F."/>
            <person name="Lam T.T."/>
            <person name="Chang Q.C."/>
            <person name="Ding S.J."/>
            <person name="Wang X.J."/>
            <person name="Zhu J.G."/>
            <person name="Ruan X.D."/>
            <person name="Zhao L."/>
            <person name="Wei J.T."/>
            <person name="Ye R.Z."/>
            <person name="Que T.C."/>
            <person name="Du C.H."/>
            <person name="Zhou Y.H."/>
            <person name="Cheng J.X."/>
            <person name="Dai P.F."/>
            <person name="Guo W.B."/>
            <person name="Han X.H."/>
            <person name="Huang E.J."/>
            <person name="Li L.F."/>
            <person name="Wei W."/>
            <person name="Gao Y.C."/>
            <person name="Liu J.Z."/>
            <person name="Shao H.Z."/>
            <person name="Wang X."/>
            <person name="Wang C.C."/>
            <person name="Yang T.C."/>
            <person name="Huo Q.B."/>
            <person name="Li W."/>
            <person name="Chen H.Y."/>
            <person name="Chen S.E."/>
            <person name="Zhou L.G."/>
            <person name="Ni X.B."/>
            <person name="Tian J.H."/>
            <person name="Sheng Y."/>
            <person name="Liu T."/>
            <person name="Pan Y.S."/>
            <person name="Xia L.Y."/>
            <person name="Li J."/>
            <person name="Zhao F."/>
            <person name="Cao W.C."/>
        </authorList>
    </citation>
    <scope>NUCLEOTIDE SEQUENCE [LARGE SCALE GENOMIC DNA]</scope>
    <source>
        <strain evidence="1">Iper-2018</strain>
    </source>
</reference>
<evidence type="ECO:0000313" key="2">
    <source>
        <dbReference type="Proteomes" id="UP000805193"/>
    </source>
</evidence>
<dbReference type="EMBL" id="JABSTQ010011500">
    <property type="protein sequence ID" value="KAG0410670.1"/>
    <property type="molecule type" value="Genomic_DNA"/>
</dbReference>
<gene>
    <name evidence="1" type="ORF">HPB47_012210</name>
</gene>
<name>A0AC60NU86_IXOPE</name>
<comment type="caution">
    <text evidence="1">The sequence shown here is derived from an EMBL/GenBank/DDBJ whole genome shotgun (WGS) entry which is preliminary data.</text>
</comment>
<evidence type="ECO:0000313" key="1">
    <source>
        <dbReference type="EMBL" id="KAG0410670.1"/>
    </source>
</evidence>
<protein>
    <submittedName>
        <fullName evidence="1">Uncharacterized protein</fullName>
    </submittedName>
</protein>
<keyword evidence="2" id="KW-1185">Reference proteome</keyword>
<sequence length="395" mass="44740">MDRRGLLKAAYAMIFVLVMGSASCSSNKDPHTFEGRDVIVQLFQWRYKDIAEECEEFLGPRGYGGVQTSPVHEHVILFEDKVKRPWYEGYQPVSYKLQNRIGDETEFQDMIRRCNRAGVRIYVDTVINHMTAASGSANGTAGSSYDAEGHYEAVPYSPEDFHTKEQCGSPSGNLEDMFDINQVRNCRLVGLIDLDQSRGNVRDEQVRFLNKLIGMGVAGFRVDAAKHMWPEDLKVIYGRMDNLSAEFFPAGARPLIYQEVIDVRNGEPVTRDQYTSFGRVTEFLYGVNMATTTSQRGHGYGGDVVLTFFDARLYKMATAFLLALPYGLPRITSSYRWERNIVDGKDINDWVGPPADSDWKIKPVIRELNGTCGNGWVCEHRQVHRVHFRGAMSDI</sequence>
<dbReference type="Proteomes" id="UP000805193">
    <property type="component" value="Unassembled WGS sequence"/>
</dbReference>
<organism evidence="1 2">
    <name type="scientific">Ixodes persulcatus</name>
    <name type="common">Taiga tick</name>
    <dbReference type="NCBI Taxonomy" id="34615"/>
    <lineage>
        <taxon>Eukaryota</taxon>
        <taxon>Metazoa</taxon>
        <taxon>Ecdysozoa</taxon>
        <taxon>Arthropoda</taxon>
        <taxon>Chelicerata</taxon>
        <taxon>Arachnida</taxon>
        <taxon>Acari</taxon>
        <taxon>Parasitiformes</taxon>
        <taxon>Ixodida</taxon>
        <taxon>Ixodoidea</taxon>
        <taxon>Ixodidae</taxon>
        <taxon>Ixodinae</taxon>
        <taxon>Ixodes</taxon>
    </lineage>
</organism>
<accession>A0AC60NU86</accession>